<protein>
    <submittedName>
        <fullName evidence="6">Alpha/beta-hydrolase</fullName>
    </submittedName>
</protein>
<dbReference type="InterPro" id="IPR013595">
    <property type="entry name" value="Pept_S33_TAP-like_C"/>
</dbReference>
<dbReference type="Gene3D" id="3.40.50.1820">
    <property type="entry name" value="alpha/beta hydrolase"/>
    <property type="match status" value="1"/>
</dbReference>
<reference evidence="6 7" key="1">
    <citation type="journal article" date="2019" name="Nat. Ecol. Evol.">
        <title>Megaphylogeny resolves global patterns of mushroom evolution.</title>
        <authorList>
            <person name="Varga T."/>
            <person name="Krizsan K."/>
            <person name="Foldi C."/>
            <person name="Dima B."/>
            <person name="Sanchez-Garcia M."/>
            <person name="Sanchez-Ramirez S."/>
            <person name="Szollosi G.J."/>
            <person name="Szarkandi J.G."/>
            <person name="Papp V."/>
            <person name="Albert L."/>
            <person name="Andreopoulos W."/>
            <person name="Angelini C."/>
            <person name="Antonin V."/>
            <person name="Barry K.W."/>
            <person name="Bougher N.L."/>
            <person name="Buchanan P."/>
            <person name="Buyck B."/>
            <person name="Bense V."/>
            <person name="Catcheside P."/>
            <person name="Chovatia M."/>
            <person name="Cooper J."/>
            <person name="Damon W."/>
            <person name="Desjardin D."/>
            <person name="Finy P."/>
            <person name="Geml J."/>
            <person name="Haridas S."/>
            <person name="Hughes K."/>
            <person name="Justo A."/>
            <person name="Karasinski D."/>
            <person name="Kautmanova I."/>
            <person name="Kiss B."/>
            <person name="Kocsube S."/>
            <person name="Kotiranta H."/>
            <person name="LaButti K.M."/>
            <person name="Lechner B.E."/>
            <person name="Liimatainen K."/>
            <person name="Lipzen A."/>
            <person name="Lukacs Z."/>
            <person name="Mihaltcheva S."/>
            <person name="Morgado L.N."/>
            <person name="Niskanen T."/>
            <person name="Noordeloos M.E."/>
            <person name="Ohm R.A."/>
            <person name="Ortiz-Santana B."/>
            <person name="Ovrebo C."/>
            <person name="Racz N."/>
            <person name="Riley R."/>
            <person name="Savchenko A."/>
            <person name="Shiryaev A."/>
            <person name="Soop K."/>
            <person name="Spirin V."/>
            <person name="Szebenyi C."/>
            <person name="Tomsovsky M."/>
            <person name="Tulloss R.E."/>
            <person name="Uehling J."/>
            <person name="Grigoriev I.V."/>
            <person name="Vagvolgyi C."/>
            <person name="Papp T."/>
            <person name="Martin F.M."/>
            <person name="Miettinen O."/>
            <person name="Hibbett D.S."/>
            <person name="Nagy L.G."/>
        </authorList>
    </citation>
    <scope>NUCLEOTIDE SEQUENCE [LARGE SCALE GENOMIC DNA]</scope>
    <source>
        <strain evidence="6 7">CBS 962.96</strain>
    </source>
</reference>
<gene>
    <name evidence="6" type="ORF">K435DRAFT_869633</name>
</gene>
<proteinExistence type="inferred from homology"/>
<accession>A0A4S8L8Q4</accession>
<dbReference type="PANTHER" id="PTHR43248">
    <property type="entry name" value="2-SUCCINYL-6-HYDROXY-2,4-CYCLOHEXADIENE-1-CARBOXYLATE SYNTHASE"/>
    <property type="match status" value="1"/>
</dbReference>
<evidence type="ECO:0000259" key="5">
    <source>
        <dbReference type="Pfam" id="PF08386"/>
    </source>
</evidence>
<evidence type="ECO:0000259" key="4">
    <source>
        <dbReference type="Pfam" id="PF00561"/>
    </source>
</evidence>
<dbReference type="Proteomes" id="UP000297245">
    <property type="component" value="Unassembled WGS sequence"/>
</dbReference>
<evidence type="ECO:0000313" key="7">
    <source>
        <dbReference type="Proteomes" id="UP000297245"/>
    </source>
</evidence>
<dbReference type="InterPro" id="IPR029058">
    <property type="entry name" value="AB_hydrolase_fold"/>
</dbReference>
<keyword evidence="3" id="KW-0472">Membrane</keyword>
<evidence type="ECO:0000256" key="3">
    <source>
        <dbReference type="SAM" id="Phobius"/>
    </source>
</evidence>
<feature type="domain" description="Peptidase S33 tripeptidyl aminopeptidase-like C-terminal" evidence="5">
    <location>
        <begin position="426"/>
        <end position="475"/>
    </location>
</feature>
<dbReference type="GO" id="GO:0016787">
    <property type="term" value="F:hydrolase activity"/>
    <property type="evidence" value="ECO:0007669"/>
    <property type="project" value="UniProtKB-KW"/>
</dbReference>
<dbReference type="AlphaFoldDB" id="A0A4S8L8Q4"/>
<dbReference type="InterPro" id="IPR000073">
    <property type="entry name" value="AB_hydrolase_1"/>
</dbReference>
<feature type="domain" description="AB hydrolase-1" evidence="4">
    <location>
        <begin position="108"/>
        <end position="275"/>
    </location>
</feature>
<keyword evidence="3" id="KW-0812">Transmembrane</keyword>
<dbReference type="Pfam" id="PF00561">
    <property type="entry name" value="Abhydrolase_1"/>
    <property type="match status" value="1"/>
</dbReference>
<name>A0A4S8L8Q4_DENBC</name>
<dbReference type="EMBL" id="ML179565">
    <property type="protein sequence ID" value="THU85107.1"/>
    <property type="molecule type" value="Genomic_DNA"/>
</dbReference>
<comment type="similarity">
    <text evidence="1">Belongs to the peptidase S33 family.</text>
</comment>
<keyword evidence="7" id="KW-1185">Reference proteome</keyword>
<evidence type="ECO:0000313" key="6">
    <source>
        <dbReference type="EMBL" id="THU85107.1"/>
    </source>
</evidence>
<keyword evidence="3" id="KW-1133">Transmembrane helix</keyword>
<dbReference type="PANTHER" id="PTHR43248:SF25">
    <property type="entry name" value="AB HYDROLASE-1 DOMAIN-CONTAINING PROTEIN-RELATED"/>
    <property type="match status" value="1"/>
</dbReference>
<dbReference type="OrthoDB" id="425534at2759"/>
<dbReference type="SUPFAM" id="SSF53474">
    <property type="entry name" value="alpha/beta-Hydrolases"/>
    <property type="match status" value="1"/>
</dbReference>
<evidence type="ECO:0000256" key="1">
    <source>
        <dbReference type="ARBA" id="ARBA00010088"/>
    </source>
</evidence>
<feature type="transmembrane region" description="Helical" evidence="3">
    <location>
        <begin position="6"/>
        <end position="22"/>
    </location>
</feature>
<organism evidence="6 7">
    <name type="scientific">Dendrothele bispora (strain CBS 962.96)</name>
    <dbReference type="NCBI Taxonomy" id="1314807"/>
    <lineage>
        <taxon>Eukaryota</taxon>
        <taxon>Fungi</taxon>
        <taxon>Dikarya</taxon>
        <taxon>Basidiomycota</taxon>
        <taxon>Agaricomycotina</taxon>
        <taxon>Agaricomycetes</taxon>
        <taxon>Agaricomycetidae</taxon>
        <taxon>Agaricales</taxon>
        <taxon>Agaricales incertae sedis</taxon>
        <taxon>Dendrothele</taxon>
    </lineage>
</organism>
<dbReference type="InterPro" id="IPR051601">
    <property type="entry name" value="Serine_prot/Carboxylest_S33"/>
</dbReference>
<keyword evidence="2 6" id="KW-0378">Hydrolase</keyword>
<dbReference type="Pfam" id="PF08386">
    <property type="entry name" value="Abhydrolase_4"/>
    <property type="match status" value="1"/>
</dbReference>
<sequence length="559" mass="61981">MGLHNLFLFLPFVLVIGTYFSWRNRNDNALDFAVEISGSLNAEVGAQKSVLRDDEFDWGKSLSWHDCYDGFQCARFKVPINYSEPEGRPAILALIRLEASDSDDYRGPILFNPGGPGGSGVEFVLKRGRNLSTILGPGFDIVGFDPRGVSRSLPQVSFYNSRVERKIWNFKLVQELNYSNHGLADTWGKALVTGHLAAERDLGKDVLAHINTGNTARDMLSITEAHGFEKLKYWGFSYGTILGATFAAIFPDKVERLVIDGVVDAVEYYGTKWDPSLRDTSATLQDFFNFCHAAGPSKCAFYAPSPSQIEQNLFDLYSPLKEKPIPVRTDKSYGLVDYARLADLKQGNGTKLFMMQEEDPFQCACSPDMFGRNIGEASNAIMCTDGKPIPGSYEDVVKYHEDALEFSKWSSVWTGVKESVFFSRFHEMSKVFPGSVVLSQDSPGHGSISAPSPCTQSYVAAYFVNGTLPKPGTWCPVIGTPFNQDDALKELDLLSLGHTDNQEITSLNDGQQRTFSFASSLSSSSLFSENGELEFLRAVFDMSRDSINLPTRSRLPLHV</sequence>
<evidence type="ECO:0000256" key="2">
    <source>
        <dbReference type="ARBA" id="ARBA00022801"/>
    </source>
</evidence>